<dbReference type="InterPro" id="IPR029058">
    <property type="entry name" value="AB_hydrolase_fold"/>
</dbReference>
<protein>
    <recommendedName>
        <fullName evidence="2">Serine aminopeptidase S33 domain-containing protein</fullName>
    </recommendedName>
</protein>
<organism evidence="3 4">
    <name type="scientific">Rhizophagus irregularis (strain DAOM 197198w)</name>
    <name type="common">Glomus intraradices</name>
    <dbReference type="NCBI Taxonomy" id="1432141"/>
    <lineage>
        <taxon>Eukaryota</taxon>
        <taxon>Fungi</taxon>
        <taxon>Fungi incertae sedis</taxon>
        <taxon>Mucoromycota</taxon>
        <taxon>Glomeromycotina</taxon>
        <taxon>Glomeromycetes</taxon>
        <taxon>Glomerales</taxon>
        <taxon>Glomeraceae</taxon>
        <taxon>Rhizophagus</taxon>
    </lineage>
</organism>
<dbReference type="Gene3D" id="3.40.50.1820">
    <property type="entry name" value="alpha/beta hydrolase"/>
    <property type="match status" value="1"/>
</dbReference>
<gene>
    <name evidence="3" type="ORF">RirG_258020</name>
</gene>
<evidence type="ECO:0000313" key="3">
    <source>
        <dbReference type="EMBL" id="EXX51870.1"/>
    </source>
</evidence>
<dbReference type="SUPFAM" id="SSF53474">
    <property type="entry name" value="alpha/beta-Hydrolases"/>
    <property type="match status" value="1"/>
</dbReference>
<dbReference type="PANTHER" id="PTHR12277:SF81">
    <property type="entry name" value="PROTEIN ABHD13"/>
    <property type="match status" value="1"/>
</dbReference>
<dbReference type="SMR" id="A0A015ID88"/>
<name>A0A015ID88_RHIIW</name>
<evidence type="ECO:0000313" key="4">
    <source>
        <dbReference type="Proteomes" id="UP000022910"/>
    </source>
</evidence>
<keyword evidence="4" id="KW-1185">Reference proteome</keyword>
<dbReference type="AlphaFoldDB" id="A0A015ID88"/>
<dbReference type="EMBL" id="JEMT01029534">
    <property type="protein sequence ID" value="EXX51870.1"/>
    <property type="molecule type" value="Genomic_DNA"/>
</dbReference>
<dbReference type="OrthoDB" id="10249433at2759"/>
<dbReference type="Proteomes" id="UP000022910">
    <property type="component" value="Unassembled WGS sequence"/>
</dbReference>
<dbReference type="HOGENOM" id="CLU_029375_2_0_1"/>
<evidence type="ECO:0000256" key="1">
    <source>
        <dbReference type="SAM" id="Phobius"/>
    </source>
</evidence>
<keyword evidence="1" id="KW-1133">Transmembrane helix</keyword>
<reference evidence="3 4" key="1">
    <citation type="submission" date="2014-02" db="EMBL/GenBank/DDBJ databases">
        <title>Single nucleus genome sequencing reveals high similarity among nuclei of an endomycorrhizal fungus.</title>
        <authorList>
            <person name="Lin K."/>
            <person name="Geurts R."/>
            <person name="Zhang Z."/>
            <person name="Limpens E."/>
            <person name="Saunders D.G."/>
            <person name="Mu D."/>
            <person name="Pang E."/>
            <person name="Cao H."/>
            <person name="Cha H."/>
            <person name="Lin T."/>
            <person name="Zhou Q."/>
            <person name="Shang Y."/>
            <person name="Li Y."/>
            <person name="Ivanov S."/>
            <person name="Sharma T."/>
            <person name="Velzen R.V."/>
            <person name="Ruijter N.D."/>
            <person name="Aanen D.K."/>
            <person name="Win J."/>
            <person name="Kamoun S."/>
            <person name="Bisseling T."/>
            <person name="Huang S."/>
        </authorList>
    </citation>
    <scope>NUCLEOTIDE SEQUENCE [LARGE SCALE GENOMIC DNA]</scope>
    <source>
        <strain evidence="3">DAOM 197198w</strain>
        <strain evidence="4">DAOM197198w</strain>
    </source>
</reference>
<proteinExistence type="predicted"/>
<dbReference type="GO" id="GO:0016020">
    <property type="term" value="C:membrane"/>
    <property type="evidence" value="ECO:0007669"/>
    <property type="project" value="TreeGrafter"/>
</dbReference>
<keyword evidence="1" id="KW-0472">Membrane</keyword>
<dbReference type="Pfam" id="PF12146">
    <property type="entry name" value="Hydrolase_4"/>
    <property type="match status" value="1"/>
</dbReference>
<keyword evidence="1" id="KW-0812">Transmembrane</keyword>
<dbReference type="InterPro" id="IPR022742">
    <property type="entry name" value="Hydrolase_4"/>
</dbReference>
<dbReference type="GO" id="GO:0008474">
    <property type="term" value="F:palmitoyl-(protein) hydrolase activity"/>
    <property type="evidence" value="ECO:0007669"/>
    <property type="project" value="TreeGrafter"/>
</dbReference>
<dbReference type="EMBL" id="JEMT01029534">
    <property type="protein sequence ID" value="EXX51868.1"/>
    <property type="molecule type" value="Genomic_DNA"/>
</dbReference>
<sequence length="306" mass="34923">MKLQIDKPTKATMSFLSDYIPSYIQFFLTTTSIVALAVTSLLYTYQCKMIYLAGLPEGSRQVVQKPSEFGMNYTDETLTTKDGVRIKAYICKLPLYARDRPTILIFHANAGNMGHRLFIAKEFYVKLEYNVVMLSYRGYGLSEGTPTEKGLRIDSQAILDFILKDEDLKNTKLIAYGQSLGGAVSIDLVSRNEDKFSGMIVENTFLSIPKLIPHVFPLIKYLAFLCHQVWPSEKAIQQIVNVPVLFLSGLNDELVPPSHMRQLYELSQTRTKHWKGFNDGTHNETVFQPSYYDTIEDFIKKEVLKE</sequence>
<comment type="caution">
    <text evidence="3">The sequence shown here is derived from an EMBL/GenBank/DDBJ whole genome shotgun (WGS) entry which is preliminary data.</text>
</comment>
<feature type="domain" description="Serine aminopeptidase S33" evidence="2">
    <location>
        <begin position="101"/>
        <end position="232"/>
    </location>
</feature>
<dbReference type="PANTHER" id="PTHR12277">
    <property type="entry name" value="ALPHA/BETA HYDROLASE DOMAIN-CONTAINING PROTEIN"/>
    <property type="match status" value="1"/>
</dbReference>
<feature type="transmembrane region" description="Helical" evidence="1">
    <location>
        <begin position="23"/>
        <end position="45"/>
    </location>
</feature>
<evidence type="ECO:0000259" key="2">
    <source>
        <dbReference type="Pfam" id="PF12146"/>
    </source>
</evidence>
<dbReference type="STRING" id="1432141.A0A015ID88"/>
<accession>A0A015ID88</accession>